<dbReference type="EMBL" id="JABELV010000126">
    <property type="protein sequence ID" value="KAG7530183.1"/>
    <property type="molecule type" value="Genomic_DNA"/>
</dbReference>
<evidence type="ECO:0000256" key="1">
    <source>
        <dbReference type="SAM" id="MobiDB-lite"/>
    </source>
</evidence>
<reference evidence="2" key="1">
    <citation type="submission" date="2020-04" db="EMBL/GenBank/DDBJ databases">
        <title>Analysis of mating type loci in Filobasidium floriforme.</title>
        <authorList>
            <person name="Nowrousian M."/>
        </authorList>
    </citation>
    <scope>NUCLEOTIDE SEQUENCE</scope>
    <source>
        <strain evidence="2">CBS 6242</strain>
    </source>
</reference>
<gene>
    <name evidence="2" type="ORF">FFLO_05231</name>
</gene>
<proteinExistence type="predicted"/>
<protein>
    <submittedName>
        <fullName evidence="2">Uncharacterized protein</fullName>
    </submittedName>
</protein>
<evidence type="ECO:0000313" key="2">
    <source>
        <dbReference type="EMBL" id="KAG7530183.1"/>
    </source>
</evidence>
<evidence type="ECO:0000313" key="3">
    <source>
        <dbReference type="Proteomes" id="UP000812966"/>
    </source>
</evidence>
<name>A0A8K0NNF5_9TREE</name>
<sequence length="250" mass="28235">MSDDRRRYSAVELGETGGIGFLFLSLGHKKAALSFDRVGRAVTTQLLSKNGTKAEPVKPPAMDVVKISGTDIDRGGVEAFVLIDLEVWKRHDVDNFPVLKRDKLIRDIVRNVWKSFTASSHQISTFETCMVFPDTISTYYRNVTTKRADDWKPPVDVVLQGSDGFFSSWSRKCLPRKRPIIVAHVKDTEWSCQKDIDNILLDCNVLALHELVYPMVDHVDLIESMYGRDPEGTIKTKKEPEPAEAPEKSL</sequence>
<dbReference type="Proteomes" id="UP000812966">
    <property type="component" value="Unassembled WGS sequence"/>
</dbReference>
<comment type="caution">
    <text evidence="2">The sequence shown here is derived from an EMBL/GenBank/DDBJ whole genome shotgun (WGS) entry which is preliminary data.</text>
</comment>
<accession>A0A8K0NNF5</accession>
<dbReference type="AlphaFoldDB" id="A0A8K0NNF5"/>
<feature type="region of interest" description="Disordered" evidence="1">
    <location>
        <begin position="230"/>
        <end position="250"/>
    </location>
</feature>
<keyword evidence="3" id="KW-1185">Reference proteome</keyword>
<organism evidence="2 3">
    <name type="scientific">Filobasidium floriforme</name>
    <dbReference type="NCBI Taxonomy" id="5210"/>
    <lineage>
        <taxon>Eukaryota</taxon>
        <taxon>Fungi</taxon>
        <taxon>Dikarya</taxon>
        <taxon>Basidiomycota</taxon>
        <taxon>Agaricomycotina</taxon>
        <taxon>Tremellomycetes</taxon>
        <taxon>Filobasidiales</taxon>
        <taxon>Filobasidiaceae</taxon>
        <taxon>Filobasidium</taxon>
    </lineage>
</organism>